<dbReference type="GO" id="GO:0006508">
    <property type="term" value="P:proteolysis"/>
    <property type="evidence" value="ECO:0007669"/>
    <property type="project" value="UniProtKB-KW"/>
</dbReference>
<keyword evidence="9" id="KW-0865">Zymogen</keyword>
<feature type="active site" description="Charge relay system" evidence="11 12">
    <location>
        <position position="153"/>
    </location>
</feature>
<evidence type="ECO:0000256" key="13">
    <source>
        <dbReference type="SAM" id="SignalP"/>
    </source>
</evidence>
<evidence type="ECO:0000256" key="5">
    <source>
        <dbReference type="ARBA" id="ARBA00022729"/>
    </source>
</evidence>
<dbReference type="Pfam" id="PF17766">
    <property type="entry name" value="fn3_6"/>
    <property type="match status" value="1"/>
</dbReference>
<dbReference type="FunFam" id="3.30.70.80:FF:000003">
    <property type="entry name" value="Subtilisin-like protease SBT1.9"/>
    <property type="match status" value="1"/>
</dbReference>
<dbReference type="Gene3D" id="3.30.70.80">
    <property type="entry name" value="Peptidase S8 propeptide/proteinase inhibitor I9"/>
    <property type="match status" value="1"/>
</dbReference>
<sequence>MNMGSRMGFLYSPHLVLLSWVLSAHLFLAIAQRSTYIVHLDKTLMPNVFSDHHHWHSSIIDSIKTVVPSSVDRFHSAPKLVYSYDNVFHGFSVVLSKDELEALKKLPGFISTYKDRSVEPHTTYTSDYLKLNPSSGLWPASGLGQDVIIGVIDSGIWPESASFRDDGMPEIPKRWKGICKPGTQFNTSMCNRKLIGANYFNKGILANDPTVNISMNSARDTRGHGTHCASIAAGNFAKGVSHFGYAAGTGRGAAPRARLVVYKFSFDEGSFDSDMIAAMDQAVADGVDMISISQGHSFIPLYEDPISIASFGAMVKGVLVTASAGNRGFSFGTVQNGSPWILCVAAGYTDRTFAGTLTLGNGLKIRGWTLFPARAFIRDSPVIYNKTLAACNTNELLLQVPNPEGTIIICDDSISPSWDIYTQISEVTRARFLAGIFISEDPRVFRDTPFPNPGVVIDKKKGKQVISYVKKSVAPTATITFQETYVDEGRPSPVLAEFSGRGPSRSYLRIAKPDIMAPGVLILAAVPSNIFSESIQNLALSTDYELKSGTSMAAPHVAGIAAMLKGAHPEWSPSAIRSSMMTTANHLDSTQKPIREDDNMGTTPLGIGAGHVDPNRALDPGLVYDATPQDYINLLCSMNFTEEQFKTFARSSANYHNCSNPSADLNYPSFIALYTSSQSQEGNFTWLDQKFRRTVTNVGQGAATYKVKIENPANSTISVSPQTLVFKKKNEKQSYTLTIRNVGEANMIEFGSITWIEKNGNHSVRSPIVLSPGTAAWGTDD</sequence>
<evidence type="ECO:0000256" key="1">
    <source>
        <dbReference type="ARBA" id="ARBA00004613"/>
    </source>
</evidence>
<keyword evidence="3" id="KW-0964">Secreted</keyword>
<feature type="signal peptide" evidence="13">
    <location>
        <begin position="1"/>
        <end position="31"/>
    </location>
</feature>
<comment type="caution">
    <text evidence="17">The sequence shown here is derived from an EMBL/GenBank/DDBJ whole genome shotgun (WGS) entry which is preliminary data.</text>
</comment>
<dbReference type="InterPro" id="IPR036852">
    <property type="entry name" value="Peptidase_S8/S53_dom_sf"/>
</dbReference>
<dbReference type="InterPro" id="IPR041469">
    <property type="entry name" value="Subtilisin-like_FN3"/>
</dbReference>
<organism evidence="17 18">
    <name type="scientific">Anisodus tanguticus</name>
    <dbReference type="NCBI Taxonomy" id="243964"/>
    <lineage>
        <taxon>Eukaryota</taxon>
        <taxon>Viridiplantae</taxon>
        <taxon>Streptophyta</taxon>
        <taxon>Embryophyta</taxon>
        <taxon>Tracheophyta</taxon>
        <taxon>Spermatophyta</taxon>
        <taxon>Magnoliopsida</taxon>
        <taxon>eudicotyledons</taxon>
        <taxon>Gunneridae</taxon>
        <taxon>Pentapetalae</taxon>
        <taxon>asterids</taxon>
        <taxon>lamiids</taxon>
        <taxon>Solanales</taxon>
        <taxon>Solanaceae</taxon>
        <taxon>Solanoideae</taxon>
        <taxon>Hyoscyameae</taxon>
        <taxon>Anisodus</taxon>
    </lineage>
</organism>
<dbReference type="InterPro" id="IPR000209">
    <property type="entry name" value="Peptidase_S8/S53_dom"/>
</dbReference>
<evidence type="ECO:0008006" key="19">
    <source>
        <dbReference type="Google" id="ProtNLM"/>
    </source>
</evidence>
<dbReference type="Pfam" id="PF05922">
    <property type="entry name" value="Inhibitor_I9"/>
    <property type="match status" value="1"/>
</dbReference>
<dbReference type="AlphaFoldDB" id="A0AAE1VH54"/>
<comment type="similarity">
    <text evidence="2 12">Belongs to the peptidase S8 family.</text>
</comment>
<dbReference type="Pfam" id="PF00082">
    <property type="entry name" value="Peptidase_S8"/>
    <property type="match status" value="1"/>
</dbReference>
<dbReference type="Proteomes" id="UP001291623">
    <property type="component" value="Unassembled WGS sequence"/>
</dbReference>
<dbReference type="FunFam" id="3.40.50.200:FF:000006">
    <property type="entry name" value="Subtilisin-like protease SBT1.5"/>
    <property type="match status" value="1"/>
</dbReference>
<dbReference type="FunFam" id="3.50.30.30:FF:000039">
    <property type="entry name" value="Subtilisin-like protease SBT3"/>
    <property type="match status" value="1"/>
</dbReference>
<evidence type="ECO:0000259" key="16">
    <source>
        <dbReference type="Pfam" id="PF17766"/>
    </source>
</evidence>
<dbReference type="EMBL" id="JAVYJV010000006">
    <property type="protein sequence ID" value="KAK4368842.1"/>
    <property type="molecule type" value="Genomic_DNA"/>
</dbReference>
<feature type="domain" description="Subtilisin-like protease fibronectin type-III" evidence="16">
    <location>
        <begin position="664"/>
        <end position="769"/>
    </location>
</feature>
<dbReference type="InterPro" id="IPR034197">
    <property type="entry name" value="Peptidases_S8_3"/>
</dbReference>
<dbReference type="CDD" id="cd02120">
    <property type="entry name" value="PA_subtilisin_like"/>
    <property type="match status" value="1"/>
</dbReference>
<dbReference type="PROSITE" id="PS51892">
    <property type="entry name" value="SUBTILASE"/>
    <property type="match status" value="1"/>
</dbReference>
<feature type="chain" id="PRO_5042142099" description="Subtilisin-like protease SBT1.9" evidence="13">
    <location>
        <begin position="32"/>
        <end position="781"/>
    </location>
</feature>
<evidence type="ECO:0000259" key="15">
    <source>
        <dbReference type="Pfam" id="PF05922"/>
    </source>
</evidence>
<keyword evidence="10" id="KW-0325">Glycoprotein</keyword>
<keyword evidence="8 12" id="KW-0720">Serine protease</keyword>
<evidence type="ECO:0000313" key="17">
    <source>
        <dbReference type="EMBL" id="KAK4368842.1"/>
    </source>
</evidence>
<feature type="domain" description="Peptidase S8/S53" evidence="14">
    <location>
        <begin position="144"/>
        <end position="587"/>
    </location>
</feature>
<evidence type="ECO:0000256" key="6">
    <source>
        <dbReference type="ARBA" id="ARBA00022801"/>
    </source>
</evidence>
<dbReference type="Gene3D" id="3.50.30.30">
    <property type="match status" value="1"/>
</dbReference>
<evidence type="ECO:0000256" key="11">
    <source>
        <dbReference type="PIRSR" id="PIRSR615500-1"/>
    </source>
</evidence>
<dbReference type="GO" id="GO:0004252">
    <property type="term" value="F:serine-type endopeptidase activity"/>
    <property type="evidence" value="ECO:0007669"/>
    <property type="project" value="UniProtKB-UniRule"/>
</dbReference>
<comment type="subcellular location">
    <subcellularLocation>
        <location evidence="1">Secreted</location>
    </subcellularLocation>
</comment>
<dbReference type="GO" id="GO:0005576">
    <property type="term" value="C:extracellular region"/>
    <property type="evidence" value="ECO:0007669"/>
    <property type="project" value="UniProtKB-SubCell"/>
</dbReference>
<evidence type="ECO:0000256" key="7">
    <source>
        <dbReference type="ARBA" id="ARBA00022813"/>
    </source>
</evidence>
<dbReference type="PROSITE" id="PS00138">
    <property type="entry name" value="SUBTILASE_SER"/>
    <property type="match status" value="1"/>
</dbReference>
<name>A0AAE1VH54_9SOLA</name>
<feature type="active site" description="Charge relay system" evidence="11 12">
    <location>
        <position position="551"/>
    </location>
</feature>
<dbReference type="InterPro" id="IPR023828">
    <property type="entry name" value="Peptidase_S8_Ser-AS"/>
</dbReference>
<keyword evidence="6 12" id="KW-0378">Hydrolase</keyword>
<evidence type="ECO:0000313" key="18">
    <source>
        <dbReference type="Proteomes" id="UP001291623"/>
    </source>
</evidence>
<proteinExistence type="inferred from homology"/>
<keyword evidence="7" id="KW-0068">Autocatalytic cleavage</keyword>
<evidence type="ECO:0000256" key="2">
    <source>
        <dbReference type="ARBA" id="ARBA00011073"/>
    </source>
</evidence>
<dbReference type="InterPro" id="IPR037045">
    <property type="entry name" value="S8pro/Inhibitor_I9_sf"/>
</dbReference>
<evidence type="ECO:0000259" key="14">
    <source>
        <dbReference type="Pfam" id="PF00082"/>
    </source>
</evidence>
<evidence type="ECO:0000256" key="9">
    <source>
        <dbReference type="ARBA" id="ARBA00023145"/>
    </source>
</evidence>
<evidence type="ECO:0000256" key="12">
    <source>
        <dbReference type="PROSITE-ProRule" id="PRU01240"/>
    </source>
</evidence>
<reference evidence="17" key="1">
    <citation type="submission" date="2023-12" db="EMBL/GenBank/DDBJ databases">
        <title>Genome assembly of Anisodus tanguticus.</title>
        <authorList>
            <person name="Wang Y.-J."/>
        </authorList>
    </citation>
    <scope>NUCLEOTIDE SEQUENCE</scope>
    <source>
        <strain evidence="17">KB-2021</strain>
        <tissue evidence="17">Leaf</tissue>
    </source>
</reference>
<evidence type="ECO:0000256" key="8">
    <source>
        <dbReference type="ARBA" id="ARBA00022825"/>
    </source>
</evidence>
<keyword evidence="4 12" id="KW-0645">Protease</keyword>
<dbReference type="InterPro" id="IPR022398">
    <property type="entry name" value="Peptidase_S8_His-AS"/>
</dbReference>
<evidence type="ECO:0000256" key="10">
    <source>
        <dbReference type="ARBA" id="ARBA00023180"/>
    </source>
</evidence>
<dbReference type="PANTHER" id="PTHR10795">
    <property type="entry name" value="PROPROTEIN CONVERTASE SUBTILISIN/KEXIN"/>
    <property type="match status" value="1"/>
</dbReference>
<dbReference type="SUPFAM" id="SSF52743">
    <property type="entry name" value="Subtilisin-like"/>
    <property type="match status" value="1"/>
</dbReference>
<dbReference type="PRINTS" id="PR00723">
    <property type="entry name" value="SUBTILISIN"/>
</dbReference>
<gene>
    <name evidence="17" type="ORF">RND71_012634</name>
</gene>
<feature type="domain" description="Inhibitor I9" evidence="15">
    <location>
        <begin position="35"/>
        <end position="121"/>
    </location>
</feature>
<protein>
    <recommendedName>
        <fullName evidence="19">Subtilisin-like protease SBT1.9</fullName>
    </recommendedName>
</protein>
<dbReference type="InterPro" id="IPR045051">
    <property type="entry name" value="SBT"/>
</dbReference>
<accession>A0AAE1VH54</accession>
<dbReference type="InterPro" id="IPR015500">
    <property type="entry name" value="Peptidase_S8_subtilisin-rel"/>
</dbReference>
<dbReference type="InterPro" id="IPR010259">
    <property type="entry name" value="S8pro/Inhibitor_I9"/>
</dbReference>
<dbReference type="Gene3D" id="3.40.50.200">
    <property type="entry name" value="Peptidase S8/S53 domain"/>
    <property type="match status" value="1"/>
</dbReference>
<feature type="active site" description="Charge relay system" evidence="11 12">
    <location>
        <position position="224"/>
    </location>
</feature>
<dbReference type="CDD" id="cd04852">
    <property type="entry name" value="Peptidases_S8_3"/>
    <property type="match status" value="1"/>
</dbReference>
<evidence type="ECO:0000256" key="3">
    <source>
        <dbReference type="ARBA" id="ARBA00022525"/>
    </source>
</evidence>
<keyword evidence="5 13" id="KW-0732">Signal</keyword>
<dbReference type="PROSITE" id="PS00137">
    <property type="entry name" value="SUBTILASE_HIS"/>
    <property type="match status" value="1"/>
</dbReference>
<keyword evidence="18" id="KW-1185">Reference proteome</keyword>
<evidence type="ECO:0000256" key="4">
    <source>
        <dbReference type="ARBA" id="ARBA00022670"/>
    </source>
</evidence>
<dbReference type="Gene3D" id="2.60.40.2310">
    <property type="match status" value="1"/>
</dbReference>